<evidence type="ECO:0000313" key="9">
    <source>
        <dbReference type="EMBL" id="BDA99486.1"/>
    </source>
</evidence>
<feature type="chain" id="PRO_5035879765" evidence="7">
    <location>
        <begin position="20"/>
        <end position="198"/>
    </location>
</feature>
<evidence type="ECO:0000256" key="7">
    <source>
        <dbReference type="SAM" id="SignalP"/>
    </source>
</evidence>
<dbReference type="Pfam" id="PF00049">
    <property type="entry name" value="Insulin"/>
    <property type="match status" value="1"/>
</dbReference>
<evidence type="ECO:0000256" key="2">
    <source>
        <dbReference type="ARBA" id="ARBA00011207"/>
    </source>
</evidence>
<accession>A0A8S0JB72</accession>
<comment type="subcellular location">
    <subcellularLocation>
        <location evidence="6">Secreted</location>
    </subcellularLocation>
</comment>
<keyword evidence="4 7" id="KW-0732">Signal</keyword>
<dbReference type="InterPro" id="IPR022353">
    <property type="entry name" value="Insulin_CS"/>
</dbReference>
<dbReference type="InterPro" id="IPR022352">
    <property type="entry name" value="Ins/IGF/rlx"/>
</dbReference>
<dbReference type="AlphaFoldDB" id="A0A8S0JB72"/>
<evidence type="ECO:0000256" key="4">
    <source>
        <dbReference type="ARBA" id="ARBA00022729"/>
    </source>
</evidence>
<keyword evidence="3" id="KW-0165">Cleavage on pair of basic residues</keyword>
<proteinExistence type="evidence at transcript level"/>
<reference evidence="9" key="1">
    <citation type="journal article" date="2022" name="Fish. Sci.">
        <title>Multiple insulin-like peptides in the gonads of the kuruma prawn Marsupenaeus japonicus.</title>
        <authorList>
            <person name="Tsutsui N."/>
            <person name="Yamane F."/>
            <person name="Kakinuma M."/>
            <person name="Yoshimatsu T."/>
        </authorList>
    </citation>
    <scope>NUCLEOTIDE SEQUENCE</scope>
    <source>
        <tissue evidence="9">Hepatopancreas</tissue>
    </source>
</reference>
<evidence type="ECO:0000256" key="1">
    <source>
        <dbReference type="ARBA" id="ARBA00009034"/>
    </source>
</evidence>
<dbReference type="PRINTS" id="PR00276">
    <property type="entry name" value="INSULINFAMLY"/>
</dbReference>
<dbReference type="CDD" id="cd04366">
    <property type="entry name" value="IlGF_insulin_bombyxin_like"/>
    <property type="match status" value="1"/>
</dbReference>
<name>A0A8S0JB72_PENJP</name>
<sequence>MKIAVAVLLLLVCLQSGCSWMTDLDAPKEPQRRLCGWKLANKLNSVCKGVYNKPGPMSNSLYYRHRRGKTRPVSQDLTAPRSQTRVPFLLDPYSAGLKDDLSQAGLKDDIPREGLNDDLLRAGPSTHRGQPQQEASRTDAFDQILLRNAFLSSGVPFPFLTEVEAAQVFREAPRRKRGLSAECCRKACSVSELVDYCY</sequence>
<comment type="similarity">
    <text evidence="1 6">Belongs to the insulin family.</text>
</comment>
<dbReference type="PROSITE" id="PS00262">
    <property type="entry name" value="INSULIN"/>
    <property type="match status" value="1"/>
</dbReference>
<comment type="subunit">
    <text evidence="2">Heterodimer of a B chain and an A chain linked by two disulfide bonds.</text>
</comment>
<dbReference type="PANTHER" id="PTHR13647:SF4">
    <property type="entry name" value="INSULIN-LIKE PEPTIDE 1-RELATED"/>
    <property type="match status" value="1"/>
</dbReference>
<dbReference type="InterPro" id="IPR036438">
    <property type="entry name" value="Insulin-like_sf"/>
</dbReference>
<dbReference type="SMART" id="SM00078">
    <property type="entry name" value="IlGF"/>
    <property type="match status" value="1"/>
</dbReference>
<organism evidence="9">
    <name type="scientific">Penaeus japonicus</name>
    <name type="common">Kuruma prawn</name>
    <name type="synonym">Marsupenaeus japonicus</name>
    <dbReference type="NCBI Taxonomy" id="27405"/>
    <lineage>
        <taxon>Eukaryota</taxon>
        <taxon>Metazoa</taxon>
        <taxon>Ecdysozoa</taxon>
        <taxon>Arthropoda</taxon>
        <taxon>Crustacea</taxon>
        <taxon>Multicrustacea</taxon>
        <taxon>Malacostraca</taxon>
        <taxon>Eumalacostraca</taxon>
        <taxon>Eucarida</taxon>
        <taxon>Decapoda</taxon>
        <taxon>Dendrobranchiata</taxon>
        <taxon>Penaeoidea</taxon>
        <taxon>Penaeidae</taxon>
        <taxon>Penaeus</taxon>
    </lineage>
</organism>
<feature type="domain" description="Insulin-like" evidence="8">
    <location>
        <begin position="32"/>
        <end position="197"/>
    </location>
</feature>
<feature type="signal peptide" evidence="7">
    <location>
        <begin position="1"/>
        <end position="19"/>
    </location>
</feature>
<evidence type="ECO:0000256" key="5">
    <source>
        <dbReference type="ARBA" id="ARBA00023157"/>
    </source>
</evidence>
<keyword evidence="5" id="KW-1015">Disulfide bond</keyword>
<dbReference type="SUPFAM" id="SSF56994">
    <property type="entry name" value="Insulin-like"/>
    <property type="match status" value="1"/>
</dbReference>
<dbReference type="GO" id="GO:0005576">
    <property type="term" value="C:extracellular region"/>
    <property type="evidence" value="ECO:0007669"/>
    <property type="project" value="UniProtKB-SubCell"/>
</dbReference>
<evidence type="ECO:0000256" key="6">
    <source>
        <dbReference type="RuleBase" id="RU000406"/>
    </source>
</evidence>
<dbReference type="InterPro" id="IPR016179">
    <property type="entry name" value="Insulin-like"/>
</dbReference>
<evidence type="ECO:0000256" key="3">
    <source>
        <dbReference type="ARBA" id="ARBA00022685"/>
    </source>
</evidence>
<dbReference type="Gene3D" id="1.10.100.10">
    <property type="entry name" value="Insulin-like"/>
    <property type="match status" value="1"/>
</dbReference>
<evidence type="ECO:0000259" key="8">
    <source>
        <dbReference type="SMART" id="SM00078"/>
    </source>
</evidence>
<dbReference type="EMBL" id="LC648426">
    <property type="protein sequence ID" value="BDA99486.1"/>
    <property type="molecule type" value="mRNA"/>
</dbReference>
<gene>
    <name evidence="9" type="primary">Maj-ILP-2</name>
</gene>
<keyword evidence="6" id="KW-0964">Secreted</keyword>
<protein>
    <submittedName>
        <fullName evidence="9">Insulin-like peptide 2</fullName>
    </submittedName>
</protein>
<dbReference type="GO" id="GO:0005179">
    <property type="term" value="F:hormone activity"/>
    <property type="evidence" value="ECO:0007669"/>
    <property type="project" value="InterPro"/>
</dbReference>
<dbReference type="PANTHER" id="PTHR13647">
    <property type="entry name" value="INSULIN-LIKE PEPTIDE 2-RELATED"/>
    <property type="match status" value="1"/>
</dbReference>